<protein>
    <recommendedName>
        <fullName evidence="4">DUF2937 domain-containing protein</fullName>
    </recommendedName>
</protein>
<gene>
    <name evidence="2" type="ORF">SAMN04488003_1132</name>
</gene>
<keyword evidence="3" id="KW-1185">Reference proteome</keyword>
<keyword evidence="1" id="KW-1133">Transmembrane helix</keyword>
<keyword evidence="1" id="KW-0472">Membrane</keyword>
<evidence type="ECO:0000256" key="1">
    <source>
        <dbReference type="SAM" id="Phobius"/>
    </source>
</evidence>
<dbReference type="InterPro" id="IPR022584">
    <property type="entry name" value="DUF2937"/>
</dbReference>
<organism evidence="2 3">
    <name type="scientific">Loktanella fryxellensis</name>
    <dbReference type="NCBI Taxonomy" id="245187"/>
    <lineage>
        <taxon>Bacteria</taxon>
        <taxon>Pseudomonadati</taxon>
        <taxon>Pseudomonadota</taxon>
        <taxon>Alphaproteobacteria</taxon>
        <taxon>Rhodobacterales</taxon>
        <taxon>Roseobacteraceae</taxon>
        <taxon>Loktanella</taxon>
    </lineage>
</organism>
<evidence type="ECO:0000313" key="2">
    <source>
        <dbReference type="EMBL" id="SEN30573.1"/>
    </source>
</evidence>
<reference evidence="2 3" key="1">
    <citation type="submission" date="2016-10" db="EMBL/GenBank/DDBJ databases">
        <authorList>
            <person name="de Groot N.N."/>
        </authorList>
    </citation>
    <scope>NUCLEOTIDE SEQUENCE [LARGE SCALE GENOMIC DNA]</scope>
    <source>
        <strain evidence="2 3">DSM 16213</strain>
    </source>
</reference>
<keyword evidence="1" id="KW-0812">Transmembrane</keyword>
<accession>A0A1H8FFS1</accession>
<evidence type="ECO:0000313" key="3">
    <source>
        <dbReference type="Proteomes" id="UP000199585"/>
    </source>
</evidence>
<sequence>MIRTLALAAGLAGAGVTSQYPEFTQQYLQRLGGQVDALGMVVDDFDASALRSGLTRNQALEEMTGTAFLSDRQADLRRTFRRHAVLSDDLATLRAAGPVARIAMPLRVSDPATFAATWADFQPAMPLTVAGILSGSVGFVLGWGALRALWAILRRAIAARVQPRHRPIRSPHRGEPVVAAAITANPSPVPRLAGVRRHP</sequence>
<dbReference type="RefSeq" id="WP_089903083.1">
    <property type="nucleotide sequence ID" value="NZ_FOCI01000013.1"/>
</dbReference>
<proteinExistence type="predicted"/>
<dbReference type="EMBL" id="FOCI01000013">
    <property type="protein sequence ID" value="SEN30573.1"/>
    <property type="molecule type" value="Genomic_DNA"/>
</dbReference>
<evidence type="ECO:0008006" key="4">
    <source>
        <dbReference type="Google" id="ProtNLM"/>
    </source>
</evidence>
<feature type="transmembrane region" description="Helical" evidence="1">
    <location>
        <begin position="127"/>
        <end position="150"/>
    </location>
</feature>
<name>A0A1H8FFS1_9RHOB</name>
<dbReference type="AlphaFoldDB" id="A0A1H8FFS1"/>
<dbReference type="STRING" id="245187.SAMN04488003_1132"/>
<dbReference type="Proteomes" id="UP000199585">
    <property type="component" value="Unassembled WGS sequence"/>
</dbReference>
<dbReference type="Pfam" id="PF11157">
    <property type="entry name" value="DUF2937"/>
    <property type="match status" value="1"/>
</dbReference>
<dbReference type="OrthoDB" id="193051at2"/>